<evidence type="ECO:0000313" key="3">
    <source>
        <dbReference type="Proteomes" id="UP001237642"/>
    </source>
</evidence>
<sequence>MPKDRSCPITVSSLPHQGKCMIDRHHNQHHHHRHYCLSTPSASGRSERQAKTPPHIADKEWWIFLMRSRSTIERCGHAFVSSTIERGVLSGATINMLRTISHTC</sequence>
<accession>A0AAD8JB47</accession>
<reference evidence="2" key="2">
    <citation type="submission" date="2023-05" db="EMBL/GenBank/DDBJ databases">
        <authorList>
            <person name="Schelkunov M.I."/>
        </authorList>
    </citation>
    <scope>NUCLEOTIDE SEQUENCE</scope>
    <source>
        <strain evidence="2">Hsosn_3</strain>
        <tissue evidence="2">Leaf</tissue>
    </source>
</reference>
<comment type="caution">
    <text evidence="2">The sequence shown here is derived from an EMBL/GenBank/DDBJ whole genome shotgun (WGS) entry which is preliminary data.</text>
</comment>
<name>A0AAD8JB47_9APIA</name>
<keyword evidence="3" id="KW-1185">Reference proteome</keyword>
<organism evidence="2 3">
    <name type="scientific">Heracleum sosnowskyi</name>
    <dbReference type="NCBI Taxonomy" id="360622"/>
    <lineage>
        <taxon>Eukaryota</taxon>
        <taxon>Viridiplantae</taxon>
        <taxon>Streptophyta</taxon>
        <taxon>Embryophyta</taxon>
        <taxon>Tracheophyta</taxon>
        <taxon>Spermatophyta</taxon>
        <taxon>Magnoliopsida</taxon>
        <taxon>eudicotyledons</taxon>
        <taxon>Gunneridae</taxon>
        <taxon>Pentapetalae</taxon>
        <taxon>asterids</taxon>
        <taxon>campanulids</taxon>
        <taxon>Apiales</taxon>
        <taxon>Apiaceae</taxon>
        <taxon>Apioideae</taxon>
        <taxon>apioid superclade</taxon>
        <taxon>Tordylieae</taxon>
        <taxon>Tordyliinae</taxon>
        <taxon>Heracleum</taxon>
    </lineage>
</organism>
<dbReference type="AlphaFoldDB" id="A0AAD8JB47"/>
<dbReference type="EMBL" id="JAUIZM010000002">
    <property type="protein sequence ID" value="KAK1400214.1"/>
    <property type="molecule type" value="Genomic_DNA"/>
</dbReference>
<evidence type="ECO:0000313" key="2">
    <source>
        <dbReference type="EMBL" id="KAK1400214.1"/>
    </source>
</evidence>
<reference evidence="2" key="1">
    <citation type="submission" date="2023-02" db="EMBL/GenBank/DDBJ databases">
        <title>Genome of toxic invasive species Heracleum sosnowskyi carries increased number of genes despite the absence of recent whole-genome duplications.</title>
        <authorList>
            <person name="Schelkunov M."/>
            <person name="Shtratnikova V."/>
            <person name="Makarenko M."/>
            <person name="Klepikova A."/>
            <person name="Omelchenko D."/>
            <person name="Novikova G."/>
            <person name="Obukhova E."/>
            <person name="Bogdanov V."/>
            <person name="Penin A."/>
            <person name="Logacheva M."/>
        </authorList>
    </citation>
    <scope>NUCLEOTIDE SEQUENCE</scope>
    <source>
        <strain evidence="2">Hsosn_3</strain>
        <tissue evidence="2">Leaf</tissue>
    </source>
</reference>
<evidence type="ECO:0000256" key="1">
    <source>
        <dbReference type="SAM" id="MobiDB-lite"/>
    </source>
</evidence>
<gene>
    <name evidence="2" type="ORF">POM88_010077</name>
</gene>
<dbReference type="Proteomes" id="UP001237642">
    <property type="component" value="Unassembled WGS sequence"/>
</dbReference>
<feature type="region of interest" description="Disordered" evidence="1">
    <location>
        <begin position="32"/>
        <end position="53"/>
    </location>
</feature>
<proteinExistence type="predicted"/>
<protein>
    <submittedName>
        <fullName evidence="2">Uncharacterized protein</fullName>
    </submittedName>
</protein>